<dbReference type="PANTHER" id="PTHR24221:SF654">
    <property type="entry name" value="ATP-BINDING CASSETTE SUB-FAMILY B MEMBER 6"/>
    <property type="match status" value="1"/>
</dbReference>
<feature type="transmembrane region" description="Helical" evidence="12">
    <location>
        <begin position="204"/>
        <end position="222"/>
    </location>
</feature>
<dbReference type="GO" id="GO:0030253">
    <property type="term" value="P:protein secretion by the type I secretion system"/>
    <property type="evidence" value="ECO:0007669"/>
    <property type="project" value="InterPro"/>
</dbReference>
<feature type="transmembrane region" description="Helical" evidence="12">
    <location>
        <begin position="311"/>
        <end position="334"/>
    </location>
</feature>
<feature type="domain" description="ABC transporter" evidence="13">
    <location>
        <begin position="516"/>
        <end position="751"/>
    </location>
</feature>
<keyword evidence="6" id="KW-0547">Nucleotide-binding</keyword>
<dbReference type="Gene3D" id="3.90.70.10">
    <property type="entry name" value="Cysteine proteinases"/>
    <property type="match status" value="1"/>
</dbReference>
<dbReference type="PROSITE" id="PS50929">
    <property type="entry name" value="ABC_TM1F"/>
    <property type="match status" value="1"/>
</dbReference>
<dbReference type="GO" id="GO:0043213">
    <property type="term" value="P:bacteriocin transport"/>
    <property type="evidence" value="ECO:0007669"/>
    <property type="project" value="UniProtKB-KW"/>
</dbReference>
<reference evidence="16" key="1">
    <citation type="journal article" date="2008" name="Infect. Immun.">
        <title>Identification and characterization of a repeat-in-toxin gene cluster in Vibrio anguillarum.</title>
        <authorList>
            <person name="Li L."/>
            <person name="Rock J.L."/>
            <person name="Nelson D.R."/>
        </authorList>
    </citation>
    <scope>NUCLEOTIDE SEQUENCE</scope>
    <source>
        <strain evidence="16">M93Sm</strain>
    </source>
</reference>
<dbReference type="GO" id="GO:0006508">
    <property type="term" value="P:proteolysis"/>
    <property type="evidence" value="ECO:0007669"/>
    <property type="project" value="InterPro"/>
</dbReference>
<dbReference type="InterPro" id="IPR039421">
    <property type="entry name" value="Type_1_exporter"/>
</dbReference>
<dbReference type="InterPro" id="IPR036640">
    <property type="entry name" value="ABC1_TM_sf"/>
</dbReference>
<dbReference type="InterPro" id="IPR017871">
    <property type="entry name" value="ABC_transporter-like_CS"/>
</dbReference>
<evidence type="ECO:0000256" key="1">
    <source>
        <dbReference type="ARBA" id="ARBA00004651"/>
    </source>
</evidence>
<dbReference type="GO" id="GO:0005524">
    <property type="term" value="F:ATP binding"/>
    <property type="evidence" value="ECO:0007669"/>
    <property type="project" value="UniProtKB-KW"/>
</dbReference>
<evidence type="ECO:0000256" key="8">
    <source>
        <dbReference type="ARBA" id="ARBA00022927"/>
    </source>
</evidence>
<dbReference type="Pfam" id="PF00664">
    <property type="entry name" value="ABC_membrane"/>
    <property type="match status" value="1"/>
</dbReference>
<protein>
    <submittedName>
        <fullName evidence="16">RTX toxin secretion ATP-binding protein</fullName>
    </submittedName>
</protein>
<proteinExistence type="inferred from homology"/>
<dbReference type="GO" id="GO:0005886">
    <property type="term" value="C:plasma membrane"/>
    <property type="evidence" value="ECO:0007669"/>
    <property type="project" value="UniProtKB-SubCell"/>
</dbReference>
<dbReference type="Gene3D" id="3.40.50.300">
    <property type="entry name" value="P-loop containing nucleotide triphosphate hydrolases"/>
    <property type="match status" value="1"/>
</dbReference>
<keyword evidence="10 12" id="KW-0472">Membrane</keyword>
<dbReference type="GO" id="GO:0008233">
    <property type="term" value="F:peptidase activity"/>
    <property type="evidence" value="ECO:0007669"/>
    <property type="project" value="InterPro"/>
</dbReference>
<dbReference type="SUPFAM" id="SSF90123">
    <property type="entry name" value="ABC transporter transmembrane region"/>
    <property type="match status" value="1"/>
</dbReference>
<dbReference type="InterPro" id="IPR003439">
    <property type="entry name" value="ABC_transporter-like_ATP-bd"/>
</dbReference>
<keyword evidence="8" id="KW-0653">Protein transport</keyword>
<evidence type="ECO:0000256" key="10">
    <source>
        <dbReference type="ARBA" id="ARBA00023136"/>
    </source>
</evidence>
<dbReference type="PROSITE" id="PS00211">
    <property type="entry name" value="ABC_TRANSPORTER_1"/>
    <property type="match status" value="1"/>
</dbReference>
<evidence type="ECO:0000259" key="13">
    <source>
        <dbReference type="PROSITE" id="PS50893"/>
    </source>
</evidence>
<evidence type="ECO:0000256" key="6">
    <source>
        <dbReference type="ARBA" id="ARBA00022741"/>
    </source>
</evidence>
<comment type="subcellular location">
    <subcellularLocation>
        <location evidence="1">Cell membrane</location>
        <topology evidence="1">Multi-pass membrane protein</topology>
    </subcellularLocation>
</comment>
<name>B1NYA2_VIBAN</name>
<keyword evidence="5 12" id="KW-0812">Transmembrane</keyword>
<dbReference type="NCBIfam" id="TIGR01846">
    <property type="entry name" value="type_I_sec_HlyB"/>
    <property type="match status" value="1"/>
</dbReference>
<comment type="similarity">
    <text evidence="2">Belongs to the ABC transporter superfamily. Protein-1 exporter (TC 3.A.1.109) family.</text>
</comment>
<evidence type="ECO:0000313" key="16">
    <source>
        <dbReference type="EMBL" id="ABX24516.1"/>
    </source>
</evidence>
<feature type="transmembrane region" description="Helical" evidence="12">
    <location>
        <begin position="422"/>
        <end position="444"/>
    </location>
</feature>
<dbReference type="InterPro" id="IPR003593">
    <property type="entry name" value="AAA+_ATPase"/>
</dbReference>
<evidence type="ECO:0000256" key="4">
    <source>
        <dbReference type="ARBA" id="ARBA00022475"/>
    </source>
</evidence>
<dbReference type="PROSITE" id="PS50893">
    <property type="entry name" value="ABC_TRANSPORTER_2"/>
    <property type="match status" value="1"/>
</dbReference>
<feature type="domain" description="Peptidase C39" evidence="15">
    <location>
        <begin position="56"/>
        <end position="173"/>
    </location>
</feature>
<dbReference type="Pfam" id="PF00005">
    <property type="entry name" value="ABC_tran"/>
    <property type="match status" value="1"/>
</dbReference>
<dbReference type="InterPro" id="IPR011527">
    <property type="entry name" value="ABC1_TM_dom"/>
</dbReference>
<evidence type="ECO:0000256" key="9">
    <source>
        <dbReference type="ARBA" id="ARBA00022989"/>
    </source>
</evidence>
<feature type="transmembrane region" description="Helical" evidence="12">
    <location>
        <begin position="234"/>
        <end position="251"/>
    </location>
</feature>
<evidence type="ECO:0000259" key="14">
    <source>
        <dbReference type="PROSITE" id="PS50929"/>
    </source>
</evidence>
<feature type="transmembrane region" description="Helical" evidence="12">
    <location>
        <begin position="340"/>
        <end position="358"/>
    </location>
</feature>
<evidence type="ECO:0000256" key="5">
    <source>
        <dbReference type="ARBA" id="ARBA00022692"/>
    </source>
</evidence>
<dbReference type="PANTHER" id="PTHR24221">
    <property type="entry name" value="ATP-BINDING CASSETTE SUB-FAMILY B"/>
    <property type="match status" value="1"/>
</dbReference>
<sequence>MVPLLPYCPVCLSWLRLKPTNVGSSIIYSAQSENIKLKHCEKNRVDTLTNTVSTVHDQESHGALAALSFASLSFDKKVTPSQLIHTLGVAENELSALDIQRAAQSIGLKSRMITVRGSEPIPLPALVKIRQQWHVIHALNEYGWTLYDPIKQRYFEFPLAQGSSSSCYEVLLLIEQSIEPSDVAFGLRWFMPSVLRQSKQLRDVFLYSIVLQLFALFGPKLFETVIDKVLVGRSLSSLHVLALAMLALAIAEPLYSYLRNTVFGHLSSQVNAELSGRLYRHLINLPLSYFKQRQTGQIIARVREMGQIRQFLTGSTLMLLLDLIFITLFIGVMFHYAPALTGLIIGSLVIYFLLWLGIGPWVRHKVTTEYDAEAETTTFLTESITGIETIKTTATEARFLERWQQILSRQIECAFSAQKASLIAGQLIALVQKIAAAILLWWGVNLVLNGQLTPGELVAFNMLAGHVTQPVLRLAQVWQDFQHTLVALRRVGDILNEPAENSKDGLASIPSVQGGIEFKNVRFRYHIDAPEVLANLSLTIAPGQFIGITGPSGSGKSTLTKLLQRLYVPLHGQVLVDGMDLAIADPVSLRRSMSVVLQESMLFAGSVADNIRLCKPDASDADLINVAKLAGALNFIEALPQGFEQQVGERGANLSGGQRQRIALARALLVNPKILLLDEATSALDYQSEAAIMSNMETICHDRTVISIAHRLSTIRHADNIIVIEDGQVAEQGTHEALLARAGLYARLWEQQVSGQLSLLQMGQV</sequence>
<dbReference type="InterPro" id="IPR027417">
    <property type="entry name" value="P-loop_NTPase"/>
</dbReference>
<evidence type="ECO:0000256" key="12">
    <source>
        <dbReference type="SAM" id="Phobius"/>
    </source>
</evidence>
<dbReference type="GO" id="GO:0034040">
    <property type="term" value="F:ATPase-coupled lipid transmembrane transporter activity"/>
    <property type="evidence" value="ECO:0007669"/>
    <property type="project" value="TreeGrafter"/>
</dbReference>
<keyword evidence="4" id="KW-1003">Cell membrane</keyword>
<dbReference type="Pfam" id="PF03412">
    <property type="entry name" value="Peptidase_C39"/>
    <property type="match status" value="1"/>
</dbReference>
<dbReference type="CDD" id="cd18588">
    <property type="entry name" value="ABC_6TM_CyaB_HlyB_like"/>
    <property type="match status" value="1"/>
</dbReference>
<keyword evidence="11" id="KW-0080">Bacteriocin transport</keyword>
<evidence type="ECO:0000256" key="7">
    <source>
        <dbReference type="ARBA" id="ARBA00022840"/>
    </source>
</evidence>
<dbReference type="SUPFAM" id="SSF52540">
    <property type="entry name" value="P-loop containing nucleoside triphosphate hydrolases"/>
    <property type="match status" value="1"/>
</dbReference>
<evidence type="ECO:0000256" key="11">
    <source>
        <dbReference type="ARBA" id="ARBA00043264"/>
    </source>
</evidence>
<organism evidence="16">
    <name type="scientific">Vibrio anguillarum</name>
    <name type="common">Listonella anguillarum</name>
    <dbReference type="NCBI Taxonomy" id="55601"/>
    <lineage>
        <taxon>Bacteria</taxon>
        <taxon>Pseudomonadati</taxon>
        <taxon>Pseudomonadota</taxon>
        <taxon>Gammaproteobacteria</taxon>
        <taxon>Vibrionales</taxon>
        <taxon>Vibrionaceae</taxon>
        <taxon>Vibrio</taxon>
    </lineage>
</organism>
<dbReference type="GO" id="GO:0140359">
    <property type="term" value="F:ABC-type transporter activity"/>
    <property type="evidence" value="ECO:0007669"/>
    <property type="project" value="InterPro"/>
</dbReference>
<evidence type="ECO:0000256" key="3">
    <source>
        <dbReference type="ARBA" id="ARBA00022448"/>
    </source>
</evidence>
<dbReference type="AlphaFoldDB" id="B1NYA2"/>
<dbReference type="GO" id="GO:0016887">
    <property type="term" value="F:ATP hydrolysis activity"/>
    <property type="evidence" value="ECO:0007669"/>
    <property type="project" value="InterPro"/>
</dbReference>
<accession>B1NYA2</accession>
<dbReference type="Gene3D" id="1.20.1560.10">
    <property type="entry name" value="ABC transporter type 1, transmembrane domain"/>
    <property type="match status" value="1"/>
</dbReference>
<evidence type="ECO:0000256" key="2">
    <source>
        <dbReference type="ARBA" id="ARBA00006025"/>
    </source>
</evidence>
<dbReference type="EMBL" id="EU155486">
    <property type="protein sequence ID" value="ABX24516.1"/>
    <property type="molecule type" value="Genomic_DNA"/>
</dbReference>
<gene>
    <name evidence="16" type="primary">rtxE</name>
</gene>
<keyword evidence="3" id="KW-0813">Transport</keyword>
<dbReference type="SMART" id="SM00382">
    <property type="entry name" value="AAA"/>
    <property type="match status" value="1"/>
</dbReference>
<feature type="domain" description="ABC transmembrane type-1" evidence="14">
    <location>
        <begin position="204"/>
        <end position="483"/>
    </location>
</feature>
<dbReference type="InterPro" id="IPR010132">
    <property type="entry name" value="ATPase_T1SS_HlyB"/>
</dbReference>
<evidence type="ECO:0000259" key="15">
    <source>
        <dbReference type="PROSITE" id="PS50990"/>
    </source>
</evidence>
<dbReference type="InterPro" id="IPR005074">
    <property type="entry name" value="Peptidase_C39"/>
</dbReference>
<dbReference type="FunFam" id="3.40.50.300:FF:000299">
    <property type="entry name" value="ABC transporter ATP-binding protein/permease"/>
    <property type="match status" value="1"/>
</dbReference>
<dbReference type="GO" id="GO:0030256">
    <property type="term" value="C:type I protein secretion system complex"/>
    <property type="evidence" value="ECO:0007669"/>
    <property type="project" value="InterPro"/>
</dbReference>
<dbReference type="PROSITE" id="PS50990">
    <property type="entry name" value="PEPTIDASE_C39"/>
    <property type="match status" value="1"/>
</dbReference>
<keyword evidence="7 16" id="KW-0067">ATP-binding</keyword>
<keyword evidence="9 12" id="KW-1133">Transmembrane helix</keyword>